<dbReference type="AlphaFoldDB" id="A0AAW8R4G3"/>
<dbReference type="InterPro" id="IPR007055">
    <property type="entry name" value="BON_dom"/>
</dbReference>
<evidence type="ECO:0000259" key="3">
    <source>
        <dbReference type="PROSITE" id="PS50914"/>
    </source>
</evidence>
<name>A0AAW8R4G3_9ALTE</name>
<dbReference type="EMBL" id="JAVRIE010000010">
    <property type="protein sequence ID" value="MDT0584298.1"/>
    <property type="molecule type" value="Genomic_DNA"/>
</dbReference>
<dbReference type="InterPro" id="IPR051686">
    <property type="entry name" value="Lipoprotein_DolP"/>
</dbReference>
<feature type="domain" description="BON" evidence="3">
    <location>
        <begin position="49"/>
        <end position="118"/>
    </location>
</feature>
<dbReference type="RefSeq" id="WP_311363070.1">
    <property type="nucleotide sequence ID" value="NZ_JAVRIE010000010.1"/>
</dbReference>
<dbReference type="PANTHER" id="PTHR34606">
    <property type="entry name" value="BON DOMAIN-CONTAINING PROTEIN"/>
    <property type="match status" value="1"/>
</dbReference>
<keyword evidence="1 2" id="KW-0732">Signal</keyword>
<dbReference type="Pfam" id="PF04972">
    <property type="entry name" value="BON"/>
    <property type="match status" value="2"/>
</dbReference>
<dbReference type="PANTHER" id="PTHR34606:SF4">
    <property type="entry name" value="OUTER MEMBRANE LIPOPROTEIN DOLP"/>
    <property type="match status" value="1"/>
</dbReference>
<feature type="chain" id="PRO_5043869123" evidence="2">
    <location>
        <begin position="26"/>
        <end position="194"/>
    </location>
</feature>
<reference evidence="4 5" key="1">
    <citation type="submission" date="2023-09" db="EMBL/GenBank/DDBJ databases">
        <authorList>
            <person name="Rey-Velasco X."/>
        </authorList>
    </citation>
    <scope>NUCLEOTIDE SEQUENCE [LARGE SCALE GENOMIC DNA]</scope>
    <source>
        <strain evidence="4 5">W409</strain>
    </source>
</reference>
<dbReference type="InterPro" id="IPR014004">
    <property type="entry name" value="Transpt-assoc_nodulatn_dom_bac"/>
</dbReference>
<gene>
    <name evidence="4" type="ORF">RM544_17245</name>
</gene>
<organism evidence="4 5">
    <name type="scientific">Brumicola blandensis</name>
    <dbReference type="NCBI Taxonomy" id="3075611"/>
    <lineage>
        <taxon>Bacteria</taxon>
        <taxon>Pseudomonadati</taxon>
        <taxon>Pseudomonadota</taxon>
        <taxon>Gammaproteobacteria</taxon>
        <taxon>Alteromonadales</taxon>
        <taxon>Alteromonadaceae</taxon>
        <taxon>Brumicola</taxon>
    </lineage>
</organism>
<dbReference type="PROSITE" id="PS50914">
    <property type="entry name" value="BON"/>
    <property type="match status" value="2"/>
</dbReference>
<accession>A0AAW8R4G3</accession>
<dbReference type="Proteomes" id="UP001249020">
    <property type="component" value="Unassembled WGS sequence"/>
</dbReference>
<evidence type="ECO:0000256" key="2">
    <source>
        <dbReference type="SAM" id="SignalP"/>
    </source>
</evidence>
<feature type="domain" description="BON" evidence="3">
    <location>
        <begin position="127"/>
        <end position="194"/>
    </location>
</feature>
<feature type="signal peptide" evidence="2">
    <location>
        <begin position="1"/>
        <end position="25"/>
    </location>
</feature>
<evidence type="ECO:0000256" key="1">
    <source>
        <dbReference type="ARBA" id="ARBA00022729"/>
    </source>
</evidence>
<dbReference type="Gene3D" id="3.30.1340.30">
    <property type="match status" value="1"/>
</dbReference>
<protein>
    <submittedName>
        <fullName evidence="4">BON domain-containing protein</fullName>
    </submittedName>
</protein>
<dbReference type="SMART" id="SM00749">
    <property type="entry name" value="BON"/>
    <property type="match status" value="2"/>
</dbReference>
<evidence type="ECO:0000313" key="4">
    <source>
        <dbReference type="EMBL" id="MDT0584298.1"/>
    </source>
</evidence>
<proteinExistence type="predicted"/>
<keyword evidence="5" id="KW-1185">Reference proteome</keyword>
<comment type="caution">
    <text evidence="4">The sequence shown here is derived from an EMBL/GenBank/DDBJ whole genome shotgun (WGS) entry which is preliminary data.</text>
</comment>
<evidence type="ECO:0000313" key="5">
    <source>
        <dbReference type="Proteomes" id="UP001249020"/>
    </source>
</evidence>
<sequence>MLSKGRQLAFLVLFASVLQSGCALVAVGTVGTAATASATDRRTVGTQIDDKTTQSRVRSAINDIPLVKDEAAISVDVYNGQVLLTGQAPTQEMIRRVEQAAVATNNVVKVHNQVRLGQPIPATSTMNDVWLSSKLKTIMISDESIPLFKLDLVVEDSEVFIMGLLTKPEAAAAVEAARNVNGVTKVIRVMELVE</sequence>